<dbReference type="STRING" id="645991.Sgly_3258"/>
<dbReference type="HAMAP" id="MF_00839">
    <property type="entry name" value="HPF"/>
    <property type="match status" value="1"/>
</dbReference>
<dbReference type="Gene3D" id="3.30.505.50">
    <property type="entry name" value="Sigma 54 modulation/S30EA ribosomal protein, C-terminal domain"/>
    <property type="match status" value="1"/>
</dbReference>
<evidence type="ECO:0000259" key="5">
    <source>
        <dbReference type="Pfam" id="PF16321"/>
    </source>
</evidence>
<dbReference type="HOGENOM" id="CLU_071472_0_3_9"/>
<dbReference type="NCBIfam" id="TIGR00741">
    <property type="entry name" value="yfiA"/>
    <property type="match status" value="1"/>
</dbReference>
<dbReference type="InterPro" id="IPR050574">
    <property type="entry name" value="HPF/YfiA_ribosome-assoc"/>
</dbReference>
<dbReference type="PANTHER" id="PTHR33231">
    <property type="entry name" value="30S RIBOSOMAL PROTEIN"/>
    <property type="match status" value="1"/>
</dbReference>
<dbReference type="GO" id="GO:0045900">
    <property type="term" value="P:negative regulation of translational elongation"/>
    <property type="evidence" value="ECO:0007669"/>
    <property type="project" value="TreeGrafter"/>
</dbReference>
<comment type="function">
    <text evidence="3">Required for dimerization of active 70S ribosomes into 100S ribosomes in stationary phase; 100S ribosomes are translationally inactive and sometimes present during exponential growth.</text>
</comment>
<dbReference type="FunFam" id="3.30.505.50:FF:000001">
    <property type="entry name" value="Ribosome hibernation promoting factor"/>
    <property type="match status" value="1"/>
</dbReference>
<dbReference type="EMBL" id="CP002547">
    <property type="protein sequence ID" value="ADY57521.1"/>
    <property type="molecule type" value="Genomic_DNA"/>
</dbReference>
<reference evidence="6 7" key="1">
    <citation type="journal article" date="2011" name="Stand. Genomic Sci.">
        <title>Complete genome sequence of Syntrophobotulus glycolicus type strain (FlGlyR).</title>
        <authorList>
            <person name="Han C."/>
            <person name="Mwirichia R."/>
            <person name="Chertkov O."/>
            <person name="Held B."/>
            <person name="Lapidus A."/>
            <person name="Nolan M."/>
            <person name="Lucas S."/>
            <person name="Hammon N."/>
            <person name="Deshpande S."/>
            <person name="Cheng J.F."/>
            <person name="Tapia R."/>
            <person name="Goodwin L."/>
            <person name="Pitluck S."/>
            <person name="Huntemann M."/>
            <person name="Liolios K."/>
            <person name="Ivanova N."/>
            <person name="Pagani I."/>
            <person name="Mavromatis K."/>
            <person name="Ovchinikova G."/>
            <person name="Pati A."/>
            <person name="Chen A."/>
            <person name="Palaniappan K."/>
            <person name="Land M."/>
            <person name="Hauser L."/>
            <person name="Brambilla E.M."/>
            <person name="Rohde M."/>
            <person name="Spring S."/>
            <person name="Sikorski J."/>
            <person name="Goker M."/>
            <person name="Woyke T."/>
            <person name="Bristow J."/>
            <person name="Eisen J.A."/>
            <person name="Markowitz V."/>
            <person name="Hugenholtz P."/>
            <person name="Kyrpides N.C."/>
            <person name="Klenk H.P."/>
            <person name="Detter J.C."/>
        </authorList>
    </citation>
    <scope>NUCLEOTIDE SEQUENCE [LARGE SCALE GENOMIC DNA]</scope>
    <source>
        <strain evidence="7">DSM 8271 / FlGlyR</strain>
    </source>
</reference>
<dbReference type="AlphaFoldDB" id="F0T293"/>
<dbReference type="Gene3D" id="3.30.160.100">
    <property type="entry name" value="Ribosome hibernation promotion factor-like"/>
    <property type="match status" value="1"/>
</dbReference>
<evidence type="ECO:0000256" key="4">
    <source>
        <dbReference type="SAM" id="Coils"/>
    </source>
</evidence>
<gene>
    <name evidence="3" type="primary">hpf</name>
    <name evidence="6" type="ordered locus">Sgly_3258</name>
</gene>
<keyword evidence="1 3" id="KW-0963">Cytoplasm</keyword>
<dbReference type="InterPro" id="IPR036567">
    <property type="entry name" value="RHF-like"/>
</dbReference>
<keyword evidence="6" id="KW-0687">Ribonucleoprotein</keyword>
<comment type="subunit">
    <text evidence="3">Interacts with 100S ribosomes.</text>
</comment>
<comment type="similarity">
    <text evidence="3">Belongs to the HPF/YfiA ribosome-associated protein family. Long HPF subfamily.</text>
</comment>
<accession>F0T293</accession>
<dbReference type="Proteomes" id="UP000007488">
    <property type="component" value="Chromosome"/>
</dbReference>
<dbReference type="InterPro" id="IPR038416">
    <property type="entry name" value="Ribosom_S30AE_C_sf"/>
</dbReference>
<dbReference type="eggNOG" id="COG1544">
    <property type="taxonomic scope" value="Bacteria"/>
</dbReference>
<organism evidence="6 7">
    <name type="scientific">Syntrophobotulus glycolicus (strain DSM 8271 / FlGlyR)</name>
    <dbReference type="NCBI Taxonomy" id="645991"/>
    <lineage>
        <taxon>Bacteria</taxon>
        <taxon>Bacillati</taxon>
        <taxon>Bacillota</taxon>
        <taxon>Clostridia</taxon>
        <taxon>Eubacteriales</taxon>
        <taxon>Desulfitobacteriaceae</taxon>
        <taxon>Syntrophobotulus</taxon>
    </lineage>
</organism>
<reference evidence="7" key="2">
    <citation type="submission" date="2011-02" db="EMBL/GenBank/DDBJ databases">
        <title>The complete genome of Syntrophobotulus glycolicus DSM 8271.</title>
        <authorList>
            <person name="Lucas S."/>
            <person name="Copeland A."/>
            <person name="Lapidus A."/>
            <person name="Bruce D."/>
            <person name="Goodwin L."/>
            <person name="Pitluck S."/>
            <person name="Kyrpides N."/>
            <person name="Mavromatis K."/>
            <person name="Pagani I."/>
            <person name="Ivanova N."/>
            <person name="Mikhailova N."/>
            <person name="Chertkov O."/>
            <person name="Held B."/>
            <person name="Detter J.C."/>
            <person name="Tapia R."/>
            <person name="Han C."/>
            <person name="Land M."/>
            <person name="Hauser L."/>
            <person name="Markowitz V."/>
            <person name="Cheng J.-F."/>
            <person name="Hugenholtz P."/>
            <person name="Woyke T."/>
            <person name="Wu D."/>
            <person name="Spring S."/>
            <person name="Schroeder M."/>
            <person name="Brambilla E."/>
            <person name="Klenk H.-P."/>
            <person name="Eisen J.A."/>
        </authorList>
    </citation>
    <scope>NUCLEOTIDE SEQUENCE [LARGE SCALE GENOMIC DNA]</scope>
    <source>
        <strain evidence="7">DSM 8271 / FlGlyR</strain>
    </source>
</reference>
<sequence>MNVIIRGKQFKVTDALKDYVIKRVSKLEKFSDDFTDVNVTLSVQKERQRIEVTAPLNGMMIRGEEETDNMYSSIDLVVEKLERQIEKYRQRINKKRSKVLKEQNRQEKDPDLEERDRIVRVKKFNYKPMAVEEAVMQMNLIGHNFFVFVNLETETMNVVYRRKDGDYGLLEPDRMDLSKFD</sequence>
<keyword evidence="2 3" id="KW-0810">Translation regulation</keyword>
<evidence type="ECO:0000256" key="2">
    <source>
        <dbReference type="ARBA" id="ARBA00022845"/>
    </source>
</evidence>
<dbReference type="OrthoDB" id="9794975at2"/>
<evidence type="ECO:0000256" key="1">
    <source>
        <dbReference type="ARBA" id="ARBA00022490"/>
    </source>
</evidence>
<dbReference type="InterPro" id="IPR034694">
    <property type="entry name" value="HPF_long/plastid"/>
</dbReference>
<feature type="coiled-coil region" evidence="4">
    <location>
        <begin position="71"/>
        <end position="105"/>
    </location>
</feature>
<evidence type="ECO:0000313" key="6">
    <source>
        <dbReference type="EMBL" id="ADY57521.1"/>
    </source>
</evidence>
<keyword evidence="6" id="KW-0689">Ribosomal protein</keyword>
<dbReference type="GO" id="GO:0022627">
    <property type="term" value="C:cytosolic small ribosomal subunit"/>
    <property type="evidence" value="ECO:0007669"/>
    <property type="project" value="TreeGrafter"/>
</dbReference>
<dbReference type="Pfam" id="PF02482">
    <property type="entry name" value="Ribosomal_S30AE"/>
    <property type="match status" value="1"/>
</dbReference>
<comment type="subcellular location">
    <subcellularLocation>
        <location evidence="3">Cytoplasm</location>
    </subcellularLocation>
</comment>
<dbReference type="GO" id="GO:0043024">
    <property type="term" value="F:ribosomal small subunit binding"/>
    <property type="evidence" value="ECO:0007669"/>
    <property type="project" value="TreeGrafter"/>
</dbReference>
<dbReference type="InterPro" id="IPR032528">
    <property type="entry name" value="Ribosom_S30AE_C"/>
</dbReference>
<feature type="domain" description="Sigma 54 modulation/S30EA ribosomal protein C-terminal" evidence="5">
    <location>
        <begin position="114"/>
        <end position="169"/>
    </location>
</feature>
<name>F0T293_SYNGF</name>
<keyword evidence="4" id="KW-0175">Coiled coil</keyword>
<proteinExistence type="inferred from homology"/>
<dbReference type="CDD" id="cd00552">
    <property type="entry name" value="RaiA"/>
    <property type="match status" value="1"/>
</dbReference>
<dbReference type="InterPro" id="IPR003489">
    <property type="entry name" value="RHF/RaiA"/>
</dbReference>
<dbReference type="KEGG" id="sgy:Sgly_3258"/>
<evidence type="ECO:0000256" key="3">
    <source>
        <dbReference type="HAMAP-Rule" id="MF_00839"/>
    </source>
</evidence>
<protein>
    <recommendedName>
        <fullName evidence="3">Ribosome hibernation promoting factor</fullName>
        <shortName evidence="3">HPF</shortName>
    </recommendedName>
</protein>
<dbReference type="SUPFAM" id="SSF69754">
    <property type="entry name" value="Ribosome binding protein Y (YfiA homologue)"/>
    <property type="match status" value="1"/>
</dbReference>
<evidence type="ECO:0000313" key="7">
    <source>
        <dbReference type="Proteomes" id="UP000007488"/>
    </source>
</evidence>
<dbReference type="Pfam" id="PF16321">
    <property type="entry name" value="Ribosom_S30AE_C"/>
    <property type="match status" value="1"/>
</dbReference>
<keyword evidence="7" id="KW-1185">Reference proteome</keyword>
<dbReference type="PANTHER" id="PTHR33231:SF1">
    <property type="entry name" value="30S RIBOSOMAL PROTEIN"/>
    <property type="match status" value="1"/>
</dbReference>
<dbReference type="RefSeq" id="WP_013626246.1">
    <property type="nucleotide sequence ID" value="NC_015172.1"/>
</dbReference>